<feature type="region of interest" description="Disordered" evidence="1">
    <location>
        <begin position="56"/>
        <end position="79"/>
    </location>
</feature>
<dbReference type="KEGG" id="hanx:ABSL23_02205"/>
<feature type="region of interest" description="Disordered" evidence="1">
    <location>
        <begin position="1"/>
        <end position="28"/>
    </location>
</feature>
<feature type="domain" description="DUF7389" evidence="2">
    <location>
        <begin position="9"/>
        <end position="62"/>
    </location>
</feature>
<organism evidence="3">
    <name type="scientific">Halobacterium sp. NMX12-1</name>
    <dbReference type="NCBI Taxonomy" id="3166650"/>
    <lineage>
        <taxon>Archaea</taxon>
        <taxon>Methanobacteriati</taxon>
        <taxon>Methanobacteriota</taxon>
        <taxon>Stenosarchaea group</taxon>
        <taxon>Halobacteria</taxon>
        <taxon>Halobacteriales</taxon>
        <taxon>Halobacteriaceae</taxon>
        <taxon>Halobacterium</taxon>
    </lineage>
</organism>
<dbReference type="EMBL" id="CP159204">
    <property type="protein sequence ID" value="XCF16841.1"/>
    <property type="molecule type" value="Genomic_DNA"/>
</dbReference>
<protein>
    <recommendedName>
        <fullName evidence="2">DUF7389 domain-containing protein</fullName>
    </recommendedName>
</protein>
<dbReference type="InterPro" id="IPR055813">
    <property type="entry name" value="DUF7389"/>
</dbReference>
<reference evidence="3" key="1">
    <citation type="submission" date="2024-06" db="EMBL/GenBank/DDBJ databases">
        <title>Genome Sequence of an extremely halophilic archaeon isolated from Permian era halite, Salado Formation, Carlsbad, New Mexico: Halobacterium sp. strain NMX12-1.</title>
        <authorList>
            <person name="Sotoa L."/>
            <person name="DasSarma P."/>
            <person name="Anton B.P."/>
            <person name="Vincze T."/>
            <person name="Verma I."/>
            <person name="Eralp B."/>
            <person name="Powers D.W."/>
            <person name="Dozier B.L."/>
            <person name="Roberts R.J."/>
            <person name="DasSarma S."/>
        </authorList>
    </citation>
    <scope>NUCLEOTIDE SEQUENCE</scope>
    <source>
        <strain evidence="3">NMX12-1</strain>
    </source>
</reference>
<evidence type="ECO:0000259" key="2">
    <source>
        <dbReference type="Pfam" id="PF24115"/>
    </source>
</evidence>
<dbReference type="AlphaFoldDB" id="A0AAU8CCV4"/>
<accession>A0AAU8CCV4</accession>
<dbReference type="Pfam" id="PF24115">
    <property type="entry name" value="DUF7389"/>
    <property type="match status" value="1"/>
</dbReference>
<gene>
    <name evidence="3" type="ORF">ABSL23_02205</name>
</gene>
<feature type="compositionally biased region" description="Polar residues" evidence="1">
    <location>
        <begin position="8"/>
        <end position="18"/>
    </location>
</feature>
<dbReference type="GeneID" id="91107925"/>
<feature type="compositionally biased region" description="Basic and acidic residues" evidence="1">
    <location>
        <begin position="56"/>
        <end position="69"/>
    </location>
</feature>
<evidence type="ECO:0000313" key="3">
    <source>
        <dbReference type="EMBL" id="XCF16841.1"/>
    </source>
</evidence>
<sequence length="79" mass="8882">MSDGEDAFSTTVKLTRGTSTDDRDTIKTTVTAPDVEMLNQRVEAVKNYMESWADDLRDVQPETSRRTSEDQQDLASVKP</sequence>
<evidence type="ECO:0000256" key="1">
    <source>
        <dbReference type="SAM" id="MobiDB-lite"/>
    </source>
</evidence>
<name>A0AAU8CCV4_9EURY</name>
<dbReference type="RefSeq" id="WP_353634587.1">
    <property type="nucleotide sequence ID" value="NZ_CP159204.1"/>
</dbReference>
<proteinExistence type="predicted"/>